<dbReference type="PANTHER" id="PTHR38133:SF1">
    <property type="entry name" value="SLR1429 PROTEIN"/>
    <property type="match status" value="1"/>
</dbReference>
<gene>
    <name evidence="1" type="ORF">G3M56_002135</name>
</gene>
<proteinExistence type="predicted"/>
<keyword evidence="2" id="KW-1185">Reference proteome</keyword>
<sequence>MSWEYNNESAAQRKARIAREVENRRAKGEPFEPIVCEVKRGIPAKTFWGVAWGENLESYSDYEHRLPRGRTYLRGGNVFDLEINEGNVFAYVTGGEIYEVTIDIEPMFDEPWAELKQRIAGKVTNVVDLMAGDLGAGVMEAVTDRELGLFPSPSEIRFSCSCPDWADMCKHVASVMYAVGVRLDQQPELLFKLRGVDHHELIDHASTDADLSTDSDEAGILEAGELSELFGIDLGDPESAVGE</sequence>
<accession>A0A6B3L539</accession>
<evidence type="ECO:0000313" key="2">
    <source>
        <dbReference type="Proteomes" id="UP000475117"/>
    </source>
</evidence>
<dbReference type="PROSITE" id="PS50966">
    <property type="entry name" value="ZF_SWIM"/>
    <property type="match status" value="1"/>
</dbReference>
<dbReference type="InterPro" id="IPR007527">
    <property type="entry name" value="Znf_SWIM"/>
</dbReference>
<reference evidence="1 2" key="1">
    <citation type="submission" date="2020-12" db="EMBL/GenBank/DDBJ databases">
        <title>Sulforoseuscoccus oceanibium gen. nov., sp. nov., a representative of the phylum Verrucomicrobia with special cytoplasmic membrane, and proposal of Sulforoseuscoccusaceae fam. nov.</title>
        <authorList>
            <person name="Xi F."/>
        </authorList>
    </citation>
    <scope>NUCLEOTIDE SEQUENCE [LARGE SCALE GENOMIC DNA]</scope>
    <source>
        <strain evidence="1 2">T37</strain>
    </source>
</reference>
<dbReference type="Pfam" id="PF04434">
    <property type="entry name" value="SWIM"/>
    <property type="match status" value="1"/>
</dbReference>
<protein>
    <submittedName>
        <fullName evidence="1">SWIM zinc finger family protein</fullName>
    </submittedName>
</protein>
<organism evidence="1 2">
    <name type="scientific">Sulfuriroseicoccus oceanibius</name>
    <dbReference type="NCBI Taxonomy" id="2707525"/>
    <lineage>
        <taxon>Bacteria</taxon>
        <taxon>Pseudomonadati</taxon>
        <taxon>Verrucomicrobiota</taxon>
        <taxon>Verrucomicrobiia</taxon>
        <taxon>Verrucomicrobiales</taxon>
        <taxon>Verrucomicrobiaceae</taxon>
        <taxon>Sulfuriroseicoccus</taxon>
    </lineage>
</organism>
<evidence type="ECO:0000313" key="1">
    <source>
        <dbReference type="EMBL" id="QQL45412.1"/>
    </source>
</evidence>
<dbReference type="GO" id="GO:0008270">
    <property type="term" value="F:zinc ion binding"/>
    <property type="evidence" value="ECO:0007669"/>
    <property type="project" value="InterPro"/>
</dbReference>
<dbReference type="AlphaFoldDB" id="A0A6B3L539"/>
<dbReference type="EMBL" id="CP066776">
    <property type="protein sequence ID" value="QQL45412.1"/>
    <property type="molecule type" value="Genomic_DNA"/>
</dbReference>
<name>A0A6B3L539_9BACT</name>
<dbReference type="PANTHER" id="PTHR38133">
    <property type="entry name" value="SLR1429 PROTEIN"/>
    <property type="match status" value="1"/>
</dbReference>
<dbReference type="KEGG" id="soa:G3M56_002135"/>
<dbReference type="RefSeq" id="WP_164365187.1">
    <property type="nucleotide sequence ID" value="NZ_CP066776.1"/>
</dbReference>
<dbReference type="Proteomes" id="UP000475117">
    <property type="component" value="Chromosome"/>
</dbReference>